<evidence type="ECO:0000313" key="3">
    <source>
        <dbReference type="Proteomes" id="UP001202134"/>
    </source>
</evidence>
<dbReference type="RefSeq" id="WP_248955227.1">
    <property type="nucleotide sequence ID" value="NZ_JAKIKU010000003.1"/>
</dbReference>
<dbReference type="InterPro" id="IPR016181">
    <property type="entry name" value="Acyl_CoA_acyltransferase"/>
</dbReference>
<evidence type="ECO:0000259" key="1">
    <source>
        <dbReference type="PROSITE" id="PS51186"/>
    </source>
</evidence>
<dbReference type="PANTHER" id="PTHR43233">
    <property type="entry name" value="FAMILY N-ACETYLTRANSFERASE, PUTATIVE (AFU_ORTHOLOGUE AFUA_6G03350)-RELATED"/>
    <property type="match status" value="1"/>
</dbReference>
<gene>
    <name evidence="2" type="ORF">L2737_06760</name>
</gene>
<feature type="domain" description="N-acetyltransferase" evidence="1">
    <location>
        <begin position="1"/>
        <end position="101"/>
    </location>
</feature>
<name>A0ABT0KMF7_9GAMM</name>
<dbReference type="Gene3D" id="3.40.630.30">
    <property type="match status" value="1"/>
</dbReference>
<evidence type="ECO:0000313" key="2">
    <source>
        <dbReference type="EMBL" id="MCL1045031.1"/>
    </source>
</evidence>
<protein>
    <submittedName>
        <fullName evidence="2">GNAT family N-acetyltransferase</fullName>
    </submittedName>
</protein>
<dbReference type="PROSITE" id="PS51186">
    <property type="entry name" value="GNAT"/>
    <property type="match status" value="1"/>
</dbReference>
<dbReference type="SUPFAM" id="SSF55729">
    <property type="entry name" value="Acyl-CoA N-acyltransferases (Nat)"/>
    <property type="match status" value="1"/>
</dbReference>
<dbReference type="Proteomes" id="UP001202134">
    <property type="component" value="Unassembled WGS sequence"/>
</dbReference>
<dbReference type="InterPro" id="IPR000182">
    <property type="entry name" value="GNAT_dom"/>
</dbReference>
<dbReference type="InterPro" id="IPR053144">
    <property type="entry name" value="Acetyltransferase_Butenolide"/>
</dbReference>
<comment type="caution">
    <text evidence="2">The sequence shown here is derived from an EMBL/GenBank/DDBJ whole genome shotgun (WGS) entry which is preliminary data.</text>
</comment>
<organism evidence="2 3">
    <name type="scientific">Shewanella electrodiphila</name>
    <dbReference type="NCBI Taxonomy" id="934143"/>
    <lineage>
        <taxon>Bacteria</taxon>
        <taxon>Pseudomonadati</taxon>
        <taxon>Pseudomonadota</taxon>
        <taxon>Gammaproteobacteria</taxon>
        <taxon>Alteromonadales</taxon>
        <taxon>Shewanellaceae</taxon>
        <taxon>Shewanella</taxon>
    </lineage>
</organism>
<accession>A0ABT0KMF7</accession>
<dbReference type="CDD" id="cd04301">
    <property type="entry name" value="NAT_SF"/>
    <property type="match status" value="1"/>
</dbReference>
<dbReference type="EMBL" id="JAKIKU010000003">
    <property type="protein sequence ID" value="MCL1045031.1"/>
    <property type="molecule type" value="Genomic_DNA"/>
</dbReference>
<reference evidence="2 3" key="1">
    <citation type="submission" date="2022-01" db="EMBL/GenBank/DDBJ databases">
        <title>Whole genome-based taxonomy of the Shewanellaceae.</title>
        <authorList>
            <person name="Martin-Rodriguez A.J."/>
        </authorList>
    </citation>
    <scope>NUCLEOTIDE SEQUENCE [LARGE SCALE GENOMIC DNA]</scope>
    <source>
        <strain evidence="2 3">DSM 24955</strain>
    </source>
</reference>
<sequence length="101" mass="11383">MDPTLAQNSLNQSLFHVCLYCDNNLADYGRIIGDGALFYYVQDVVVKNHYQGQGLGHFIMEHIQCYLADTVCNGATVGLLSVKGKESFYQRYGYQNGMVKF</sequence>
<proteinExistence type="predicted"/>
<dbReference type="Pfam" id="PF13508">
    <property type="entry name" value="Acetyltransf_7"/>
    <property type="match status" value="1"/>
</dbReference>
<keyword evidence="3" id="KW-1185">Reference proteome</keyword>
<dbReference type="PANTHER" id="PTHR43233:SF1">
    <property type="entry name" value="FAMILY N-ACETYLTRANSFERASE, PUTATIVE (AFU_ORTHOLOGUE AFUA_6G03350)-RELATED"/>
    <property type="match status" value="1"/>
</dbReference>